<sequence length="142" mass="15393">MIELTIRIVFSLLVVVALMWGMAKLARKPLGIRRGGGLIEVLGRQQLSRSASVAVVRVADKAMVLGVTDGQVSLISEADLATIEEYQPEAPVKREPLSLESLDSATTPAGARAIGPLNGSVLSPDMWKQTMQFLRERTVRKP</sequence>
<evidence type="ECO:0000313" key="7">
    <source>
        <dbReference type="Proteomes" id="UP000653674"/>
    </source>
</evidence>
<dbReference type="EMBL" id="BONU01000015">
    <property type="protein sequence ID" value="GIG74220.1"/>
    <property type="molecule type" value="Genomic_DNA"/>
</dbReference>
<dbReference type="GO" id="GO:0005886">
    <property type="term" value="C:plasma membrane"/>
    <property type="evidence" value="ECO:0007669"/>
    <property type="project" value="UniProtKB-SubCell"/>
</dbReference>
<organism evidence="6 7">
    <name type="scientific">Planosporangium flavigriseum</name>
    <dbReference type="NCBI Taxonomy" id="373681"/>
    <lineage>
        <taxon>Bacteria</taxon>
        <taxon>Bacillati</taxon>
        <taxon>Actinomycetota</taxon>
        <taxon>Actinomycetes</taxon>
        <taxon>Micromonosporales</taxon>
        <taxon>Micromonosporaceae</taxon>
        <taxon>Planosporangium</taxon>
    </lineage>
</organism>
<keyword evidence="4 5" id="KW-0472">Membrane</keyword>
<dbReference type="Proteomes" id="UP000653674">
    <property type="component" value="Unassembled WGS sequence"/>
</dbReference>
<evidence type="ECO:0000256" key="2">
    <source>
        <dbReference type="ARBA" id="ARBA00022692"/>
    </source>
</evidence>
<dbReference type="GO" id="GO:0044781">
    <property type="term" value="P:bacterial-type flagellum organization"/>
    <property type="evidence" value="ECO:0007669"/>
    <property type="project" value="UniProtKB-UniRule"/>
</dbReference>
<proteinExistence type="inferred from homology"/>
<keyword evidence="7" id="KW-1185">Reference proteome</keyword>
<comment type="subcellular location">
    <subcellularLocation>
        <location evidence="5">Cell membrane</location>
    </subcellularLocation>
    <subcellularLocation>
        <location evidence="5">Bacterial flagellum basal body</location>
    </subcellularLocation>
</comment>
<dbReference type="InterPro" id="IPR022781">
    <property type="entry name" value="Flagellar_biosynth_FliO"/>
</dbReference>
<evidence type="ECO:0000256" key="3">
    <source>
        <dbReference type="ARBA" id="ARBA00022989"/>
    </source>
</evidence>
<dbReference type="RefSeq" id="WP_168078515.1">
    <property type="nucleotide sequence ID" value="NZ_BAAAQJ010000004.1"/>
</dbReference>
<keyword evidence="2 5" id="KW-0812">Transmembrane</keyword>
<dbReference type="Pfam" id="PF04347">
    <property type="entry name" value="FliO"/>
    <property type="match status" value="1"/>
</dbReference>
<accession>A0A8J3M020</accession>
<evidence type="ECO:0000256" key="4">
    <source>
        <dbReference type="ARBA" id="ARBA00023136"/>
    </source>
</evidence>
<keyword evidence="1 5" id="KW-1003">Cell membrane</keyword>
<name>A0A8J3M020_9ACTN</name>
<dbReference type="NCBIfam" id="TIGR03500">
    <property type="entry name" value="FliO_TIGR"/>
    <property type="match status" value="1"/>
</dbReference>
<keyword evidence="5" id="KW-0975">Bacterial flagellum</keyword>
<gene>
    <name evidence="6" type="ORF">Pfl04_26240</name>
</gene>
<feature type="transmembrane region" description="Helical" evidence="5">
    <location>
        <begin position="6"/>
        <end position="26"/>
    </location>
</feature>
<reference evidence="6" key="1">
    <citation type="submission" date="2021-01" db="EMBL/GenBank/DDBJ databases">
        <title>Whole genome shotgun sequence of Planosporangium flavigriseum NBRC 105377.</title>
        <authorList>
            <person name="Komaki H."/>
            <person name="Tamura T."/>
        </authorList>
    </citation>
    <scope>NUCLEOTIDE SEQUENCE</scope>
    <source>
        <strain evidence="6">NBRC 105377</strain>
    </source>
</reference>
<evidence type="ECO:0000256" key="5">
    <source>
        <dbReference type="RuleBase" id="RU362064"/>
    </source>
</evidence>
<protein>
    <recommendedName>
        <fullName evidence="5">Flagellar protein</fullName>
    </recommendedName>
</protein>
<comment type="similarity">
    <text evidence="5">Belongs to the FliO/MopB family.</text>
</comment>
<dbReference type="AlphaFoldDB" id="A0A8J3M020"/>
<comment type="caution">
    <text evidence="6">The sequence shown here is derived from an EMBL/GenBank/DDBJ whole genome shotgun (WGS) entry which is preliminary data.</text>
</comment>
<evidence type="ECO:0000256" key="1">
    <source>
        <dbReference type="ARBA" id="ARBA00022475"/>
    </source>
</evidence>
<evidence type="ECO:0000313" key="6">
    <source>
        <dbReference type="EMBL" id="GIG74220.1"/>
    </source>
</evidence>
<dbReference type="GO" id="GO:0009425">
    <property type="term" value="C:bacterial-type flagellum basal body"/>
    <property type="evidence" value="ECO:0007669"/>
    <property type="project" value="UniProtKB-SubCell"/>
</dbReference>
<keyword evidence="3 5" id="KW-1133">Transmembrane helix</keyword>